<evidence type="ECO:0000256" key="4">
    <source>
        <dbReference type="ARBA" id="ARBA00022519"/>
    </source>
</evidence>
<dbReference type="InterPro" id="IPR024961">
    <property type="entry name" value="T2SS_GspC_N"/>
</dbReference>
<dbReference type="InterPro" id="IPR036034">
    <property type="entry name" value="PDZ_sf"/>
</dbReference>
<evidence type="ECO:0000256" key="3">
    <source>
        <dbReference type="ARBA" id="ARBA00022475"/>
    </source>
</evidence>
<dbReference type="EMBL" id="JAUOTP010000002">
    <property type="protein sequence ID" value="MDO6413613.1"/>
    <property type="molecule type" value="Genomic_DNA"/>
</dbReference>
<dbReference type="SUPFAM" id="SSF50156">
    <property type="entry name" value="PDZ domain-like"/>
    <property type="match status" value="1"/>
</dbReference>
<organism evidence="11 12">
    <name type="scientific">Sphingomonas natans</name>
    <dbReference type="NCBI Taxonomy" id="3063330"/>
    <lineage>
        <taxon>Bacteria</taxon>
        <taxon>Pseudomonadati</taxon>
        <taxon>Pseudomonadota</taxon>
        <taxon>Alphaproteobacteria</taxon>
        <taxon>Sphingomonadales</taxon>
        <taxon>Sphingomonadaceae</taxon>
        <taxon>Sphingomonas</taxon>
    </lineage>
</organism>
<evidence type="ECO:0000256" key="1">
    <source>
        <dbReference type="ARBA" id="ARBA00004533"/>
    </source>
</evidence>
<dbReference type="Proteomes" id="UP001169764">
    <property type="component" value="Unassembled WGS sequence"/>
</dbReference>
<keyword evidence="2" id="KW-0813">Transport</keyword>
<comment type="subcellular location">
    <subcellularLocation>
        <location evidence="1">Cell inner membrane</location>
    </subcellularLocation>
</comment>
<evidence type="ECO:0000256" key="9">
    <source>
        <dbReference type="SAM" id="MobiDB-lite"/>
    </source>
</evidence>
<reference evidence="11" key="1">
    <citation type="submission" date="2023-07" db="EMBL/GenBank/DDBJ databases">
        <authorList>
            <person name="Kim M."/>
        </authorList>
    </citation>
    <scope>NUCLEOTIDE SEQUENCE</scope>
    <source>
        <strain evidence="11">BIUV-7</strain>
    </source>
</reference>
<feature type="compositionally biased region" description="Low complexity" evidence="9">
    <location>
        <begin position="142"/>
        <end position="159"/>
    </location>
</feature>
<keyword evidence="5" id="KW-0812">Transmembrane</keyword>
<evidence type="ECO:0000256" key="7">
    <source>
        <dbReference type="ARBA" id="ARBA00022989"/>
    </source>
</evidence>
<evidence type="ECO:0000256" key="6">
    <source>
        <dbReference type="ARBA" id="ARBA00022927"/>
    </source>
</evidence>
<keyword evidence="7" id="KW-1133">Transmembrane helix</keyword>
<feature type="domain" description="Type II secretion system protein GspC N-terminal" evidence="10">
    <location>
        <begin position="16"/>
        <end position="133"/>
    </location>
</feature>
<evidence type="ECO:0000259" key="10">
    <source>
        <dbReference type="Pfam" id="PF11356"/>
    </source>
</evidence>
<feature type="compositionally biased region" description="Pro residues" evidence="9">
    <location>
        <begin position="160"/>
        <end position="172"/>
    </location>
</feature>
<dbReference type="Gene3D" id="2.30.42.10">
    <property type="match status" value="1"/>
</dbReference>
<dbReference type="RefSeq" id="WP_303540205.1">
    <property type="nucleotide sequence ID" value="NZ_JAUOTP010000002.1"/>
</dbReference>
<evidence type="ECO:0000313" key="11">
    <source>
        <dbReference type="EMBL" id="MDO6413613.1"/>
    </source>
</evidence>
<feature type="region of interest" description="Disordered" evidence="9">
    <location>
        <begin position="139"/>
        <end position="180"/>
    </location>
</feature>
<gene>
    <name evidence="11" type="ORF">Q4F19_04380</name>
</gene>
<keyword evidence="8" id="KW-0472">Membrane</keyword>
<evidence type="ECO:0000256" key="5">
    <source>
        <dbReference type="ARBA" id="ARBA00022692"/>
    </source>
</evidence>
<name>A0ABT8Y5L4_9SPHN</name>
<dbReference type="Pfam" id="PF11356">
    <property type="entry name" value="T2SSC"/>
    <property type="match status" value="1"/>
</dbReference>
<proteinExistence type="predicted"/>
<sequence length="259" mass="25499">MTPRQARLGANLFTALVAASVGVALAGTTWRLLGDPGQRLGATPVAARPAPPPDIATLVGLSPFGTAAPIAGAADTNVILRGILLAVPRSASSALISVGGATPVAFYTGSQVAGGTIDEIAADHVVIATGSDRRLLAFPDRAGTGPATAATSAPTVSVAPPAPSPPPGPSGPAPAANPQTLLAGLGATPAADGFHVNTPSLQMKMAGLAPGDVVQRVNGMAMAELMTNPAALQTAFTNGTARVDLVRAGQPLTLSVPLR</sequence>
<keyword evidence="12" id="KW-1185">Reference proteome</keyword>
<evidence type="ECO:0000313" key="12">
    <source>
        <dbReference type="Proteomes" id="UP001169764"/>
    </source>
</evidence>
<evidence type="ECO:0000256" key="2">
    <source>
        <dbReference type="ARBA" id="ARBA00022448"/>
    </source>
</evidence>
<accession>A0ABT8Y5L4</accession>
<evidence type="ECO:0000256" key="8">
    <source>
        <dbReference type="ARBA" id="ARBA00023136"/>
    </source>
</evidence>
<keyword evidence="3" id="KW-1003">Cell membrane</keyword>
<keyword evidence="6" id="KW-0653">Protein transport</keyword>
<protein>
    <submittedName>
        <fullName evidence="11">Type II secretion system protein N</fullName>
    </submittedName>
</protein>
<keyword evidence="4" id="KW-0997">Cell inner membrane</keyword>
<comment type="caution">
    <text evidence="11">The sequence shown here is derived from an EMBL/GenBank/DDBJ whole genome shotgun (WGS) entry which is preliminary data.</text>
</comment>